<comment type="caution">
    <text evidence="2">The sequence shown here is derived from an EMBL/GenBank/DDBJ whole genome shotgun (WGS) entry which is preliminary data.</text>
</comment>
<proteinExistence type="predicted"/>
<evidence type="ECO:0000313" key="3">
    <source>
        <dbReference type="Proteomes" id="UP000499080"/>
    </source>
</evidence>
<evidence type="ECO:0000256" key="1">
    <source>
        <dbReference type="SAM" id="MobiDB-lite"/>
    </source>
</evidence>
<protein>
    <submittedName>
        <fullName evidence="2">Uncharacterized protein</fullName>
    </submittedName>
</protein>
<dbReference type="Proteomes" id="UP000499080">
    <property type="component" value="Unassembled WGS sequence"/>
</dbReference>
<accession>A0A4Y2CTG7</accession>
<feature type="region of interest" description="Disordered" evidence="1">
    <location>
        <begin position="38"/>
        <end position="88"/>
    </location>
</feature>
<name>A0A4Y2CTG7_ARAVE</name>
<sequence>MIGPPQQPSRYCGQLQNGHLRLPKKVLPVIEMWPKPHHQYYNHQGSETQLTNPAASHSRTHGAPPSGTDRQKNQNSGSPALPCVRLSE</sequence>
<reference evidence="2 3" key="1">
    <citation type="journal article" date="2019" name="Sci. Rep.">
        <title>Orb-weaving spider Araneus ventricosus genome elucidates the spidroin gene catalogue.</title>
        <authorList>
            <person name="Kono N."/>
            <person name="Nakamura H."/>
            <person name="Ohtoshi R."/>
            <person name="Moran D.A.P."/>
            <person name="Shinohara A."/>
            <person name="Yoshida Y."/>
            <person name="Fujiwara M."/>
            <person name="Mori M."/>
            <person name="Tomita M."/>
            <person name="Arakawa K."/>
        </authorList>
    </citation>
    <scope>NUCLEOTIDE SEQUENCE [LARGE SCALE GENOMIC DNA]</scope>
</reference>
<dbReference type="AlphaFoldDB" id="A0A4Y2CTG7"/>
<organism evidence="2 3">
    <name type="scientific">Araneus ventricosus</name>
    <name type="common">Orbweaver spider</name>
    <name type="synonym">Epeira ventricosa</name>
    <dbReference type="NCBI Taxonomy" id="182803"/>
    <lineage>
        <taxon>Eukaryota</taxon>
        <taxon>Metazoa</taxon>
        <taxon>Ecdysozoa</taxon>
        <taxon>Arthropoda</taxon>
        <taxon>Chelicerata</taxon>
        <taxon>Arachnida</taxon>
        <taxon>Araneae</taxon>
        <taxon>Araneomorphae</taxon>
        <taxon>Entelegynae</taxon>
        <taxon>Araneoidea</taxon>
        <taxon>Araneidae</taxon>
        <taxon>Araneus</taxon>
    </lineage>
</organism>
<evidence type="ECO:0000313" key="2">
    <source>
        <dbReference type="EMBL" id="GBM07771.1"/>
    </source>
</evidence>
<dbReference type="EMBL" id="BGPR01000247">
    <property type="protein sequence ID" value="GBM07771.1"/>
    <property type="molecule type" value="Genomic_DNA"/>
</dbReference>
<feature type="compositionally biased region" description="Polar residues" evidence="1">
    <location>
        <begin position="41"/>
        <end position="57"/>
    </location>
</feature>
<gene>
    <name evidence="2" type="ORF">AVEN_33072_1</name>
</gene>
<keyword evidence="3" id="KW-1185">Reference proteome</keyword>